<sequence length="341" mass="36096">MDYLRRAAARTQAKAMLTILQRDHPGAAERLGDGALDELRQWPGLEVRDVPDDRSGGGCSVSGAYFAGTPAVLAVATSASLARREFTGLHELGHHLQQTVVELMDVLLAEPDGGAALEDAACDAFAADVLLPDTLADRHITAVGPTADDAVALWRASNASRMAACVKASERLPAPGHILILDRDGILAFGASHGLPPLRRGSDQSQVPVLRTALSGQGHAEGRGRLAYRDGAVVGEELYLQTAAMDGYVLAVAVTDLAPWRTFAPSVRYNGPEAASYTCAHCGEDFTSFARACARCESAPCPDCDRCGCDRKVSERQCTACFVVHPAAMFDGASSRCRDCD</sequence>
<evidence type="ECO:0000259" key="1">
    <source>
        <dbReference type="Pfam" id="PF06114"/>
    </source>
</evidence>
<name>A0ABP4JMR9_9ACTN</name>
<comment type="caution">
    <text evidence="2">The sequence shown here is derived from an EMBL/GenBank/DDBJ whole genome shotgun (WGS) entry which is preliminary data.</text>
</comment>
<proteinExistence type="predicted"/>
<dbReference type="Pfam" id="PF06114">
    <property type="entry name" value="Peptidase_M78"/>
    <property type="match status" value="1"/>
</dbReference>
<evidence type="ECO:0000313" key="2">
    <source>
        <dbReference type="EMBL" id="GAA1425399.1"/>
    </source>
</evidence>
<accession>A0ABP4JMR9</accession>
<dbReference type="RefSeq" id="WP_344013602.1">
    <property type="nucleotide sequence ID" value="NZ_BAAAIZ010000041.1"/>
</dbReference>
<dbReference type="InterPro" id="IPR010359">
    <property type="entry name" value="IrrE_HExxH"/>
</dbReference>
<dbReference type="Gene3D" id="1.10.10.2910">
    <property type="match status" value="1"/>
</dbReference>
<dbReference type="EMBL" id="BAAAIZ010000041">
    <property type="protein sequence ID" value="GAA1425399.1"/>
    <property type="molecule type" value="Genomic_DNA"/>
</dbReference>
<protein>
    <recommendedName>
        <fullName evidence="1">IrrE N-terminal-like domain-containing protein</fullName>
    </recommendedName>
</protein>
<feature type="domain" description="IrrE N-terminal-like" evidence="1">
    <location>
        <begin position="64"/>
        <end position="138"/>
    </location>
</feature>
<keyword evidence="3" id="KW-1185">Reference proteome</keyword>
<organism evidence="2 3">
    <name type="scientific">Streptomyces thermospinosisporus</name>
    <dbReference type="NCBI Taxonomy" id="161482"/>
    <lineage>
        <taxon>Bacteria</taxon>
        <taxon>Bacillati</taxon>
        <taxon>Actinomycetota</taxon>
        <taxon>Actinomycetes</taxon>
        <taxon>Kitasatosporales</taxon>
        <taxon>Streptomycetaceae</taxon>
        <taxon>Streptomyces</taxon>
    </lineage>
</organism>
<reference evidence="3" key="1">
    <citation type="journal article" date="2019" name="Int. J. Syst. Evol. Microbiol.">
        <title>The Global Catalogue of Microorganisms (GCM) 10K type strain sequencing project: providing services to taxonomists for standard genome sequencing and annotation.</title>
        <authorList>
            <consortium name="The Broad Institute Genomics Platform"/>
            <consortium name="The Broad Institute Genome Sequencing Center for Infectious Disease"/>
            <person name="Wu L."/>
            <person name="Ma J."/>
        </authorList>
    </citation>
    <scope>NUCLEOTIDE SEQUENCE [LARGE SCALE GENOMIC DNA]</scope>
    <source>
        <strain evidence="3">JCM 11756</strain>
    </source>
</reference>
<dbReference type="Proteomes" id="UP001500973">
    <property type="component" value="Unassembled WGS sequence"/>
</dbReference>
<evidence type="ECO:0000313" key="3">
    <source>
        <dbReference type="Proteomes" id="UP001500973"/>
    </source>
</evidence>
<gene>
    <name evidence="2" type="ORF">GCM10009601_32300</name>
</gene>